<feature type="non-terminal residue" evidence="1">
    <location>
        <position position="1"/>
    </location>
</feature>
<organism evidence="1">
    <name type="scientific">Trepomonas sp. PC1</name>
    <dbReference type="NCBI Taxonomy" id="1076344"/>
    <lineage>
        <taxon>Eukaryota</taxon>
        <taxon>Metamonada</taxon>
        <taxon>Diplomonadida</taxon>
        <taxon>Hexamitidae</taxon>
        <taxon>Hexamitinae</taxon>
        <taxon>Trepomonas</taxon>
    </lineage>
</organism>
<dbReference type="AlphaFoldDB" id="A0A146K0S1"/>
<name>A0A146K0S1_9EUKA</name>
<dbReference type="EMBL" id="GDID01006249">
    <property type="protein sequence ID" value="JAP90357.1"/>
    <property type="molecule type" value="Transcribed_RNA"/>
</dbReference>
<gene>
    <name evidence="1" type="ORF">TPC1_30148</name>
</gene>
<sequence>LIDKISELELPQASFDRILFARLEIRSNCRALDYIESRKVQPTSNHLKEVFFDLQACFKISPDCTLNFKVLQQEFKNKILHGESVICQKQILLEGKTHADDYLNIQDFQTTLDGYSSLSKVKMQNSFLTFNLSTINNLMMDVGKNKFRLLNSVSHKVKFTNSPNTFYLSSIKPLKGPLATLNLSNIKIQSFSQDLYNQIQFLFNQLQLKVQAKNGIQKSSFNAINLKMDINNTIVQVCETQLFEKLKSENFTDEEISLKVKNKVLKVYKGAGLSIKFILTIQNTAVDVLDKEVEIVISENEISHEKFLSGSFHVGFFEVQFNCTVEEEADGQKRTQIKLPDDYYQIPTFTQKYDVPKQKAAKTKTEQFLDPNATLETLKLKKQIYNSVDVKIFSFQPLTENQLGQNITFKLQVFSSHGEVAQCESQFINTEQPLKTISCRCNVSGRIEKLLIQCYDYISEKQPFLVAQASLTPNSQPFSDVVLGSLEKFNEFDVLGREMIKVQCKIDYSWQKQIEIVETPLLQSGSYKKEELILQKQKFLAKFNRKILSLKPNSDQIQVFLQKNVVKTVNLVDQYDLHDQKMKIVLVDPFQTKLKHFGVELINFTDCIVENPINCQLKIKYNPEKAQDNEQEYFRIVFSVFVEANQQYLGNIELIVKRQTKQDVLATVLLAYHGEQNYIYGITNNQISQISPDANGHFCEVSNKFEKTSLKMKLYMDKQLVYETELYKLNNLYIFYILTDDFTTQLPYQCQLLAYSPVFTLFFQLYRLAAQYLQNKCCQQFKIKNYNFISSVPFQNQKCISFNQNLQQIFLRTEIQNYLLQIQVSQEDRRRVYFKIDQNLHFELVFSFNAQIVFEDSRMMALVDKERRAEGWVFKFKVAECVPGYCCQKRVLAFGYNFMEVCEVCVVWE</sequence>
<evidence type="ECO:0000313" key="1">
    <source>
        <dbReference type="EMBL" id="JAP90357.1"/>
    </source>
</evidence>
<proteinExistence type="predicted"/>
<protein>
    <submittedName>
        <fullName evidence="1">Uncharacterized protein</fullName>
    </submittedName>
</protein>
<accession>A0A146K0S1</accession>
<reference evidence="1" key="1">
    <citation type="submission" date="2015-07" db="EMBL/GenBank/DDBJ databases">
        <title>Adaptation to a free-living lifestyle via gene acquisitions in the diplomonad Trepomonas sp. PC1.</title>
        <authorList>
            <person name="Xu F."/>
            <person name="Jerlstrom-Hultqvist J."/>
            <person name="Kolisko M."/>
            <person name="Simpson A.G.B."/>
            <person name="Roger A.J."/>
            <person name="Svard S.G."/>
            <person name="Andersson J.O."/>
        </authorList>
    </citation>
    <scope>NUCLEOTIDE SEQUENCE</scope>
    <source>
        <strain evidence="1">PC1</strain>
    </source>
</reference>